<reference evidence="1" key="1">
    <citation type="journal article" date="2020" name="mSystems">
        <title>Genome- and Community-Level Interaction Insights into Carbon Utilization and Element Cycling Functions of Hydrothermarchaeota in Hydrothermal Sediment.</title>
        <authorList>
            <person name="Zhou Z."/>
            <person name="Liu Y."/>
            <person name="Xu W."/>
            <person name="Pan J."/>
            <person name="Luo Z.H."/>
            <person name="Li M."/>
        </authorList>
    </citation>
    <scope>NUCLEOTIDE SEQUENCE [LARGE SCALE GENOMIC DNA]</scope>
    <source>
        <strain evidence="1">SpSt-754</strain>
    </source>
</reference>
<dbReference type="EMBL" id="DTGD01000075">
    <property type="protein sequence ID" value="HGB35643.1"/>
    <property type="molecule type" value="Genomic_DNA"/>
</dbReference>
<name>A0A7V3KN51_UNCW3</name>
<comment type="caution">
    <text evidence="1">The sequence shown here is derived from an EMBL/GenBank/DDBJ whole genome shotgun (WGS) entry which is preliminary data.</text>
</comment>
<gene>
    <name evidence="1" type="ORF">ENV38_01890</name>
</gene>
<organism evidence="1">
    <name type="scientific">candidate division WOR-3 bacterium</name>
    <dbReference type="NCBI Taxonomy" id="2052148"/>
    <lineage>
        <taxon>Bacteria</taxon>
        <taxon>Bacteria division WOR-3</taxon>
    </lineage>
</organism>
<sequence>MKMIQLTIFDDPNKIIKTQYGSIPFCEWLGKEKTRIERDPKRKAKIIQRRMGLALFGNRI</sequence>
<evidence type="ECO:0000313" key="1">
    <source>
        <dbReference type="EMBL" id="HGB35643.1"/>
    </source>
</evidence>
<dbReference type="AlphaFoldDB" id="A0A7V3KN51"/>
<accession>A0A7V3KN51</accession>
<proteinExistence type="predicted"/>
<protein>
    <submittedName>
        <fullName evidence="1">Uncharacterized protein</fullName>
    </submittedName>
</protein>